<dbReference type="Pfam" id="PF13560">
    <property type="entry name" value="HTH_31"/>
    <property type="match status" value="1"/>
</dbReference>
<dbReference type="SMART" id="SM00530">
    <property type="entry name" value="HTH_XRE"/>
    <property type="match status" value="1"/>
</dbReference>
<name>A0ABP5GMA0_9ACTN</name>
<dbReference type="Gene3D" id="3.40.50.300">
    <property type="entry name" value="P-loop containing nucleotide triphosphate hydrolases"/>
    <property type="match status" value="1"/>
</dbReference>
<dbReference type="RefSeq" id="WP_344669740.1">
    <property type="nucleotide sequence ID" value="NZ_BAAAQN010000050.1"/>
</dbReference>
<dbReference type="CDD" id="cd00093">
    <property type="entry name" value="HTH_XRE"/>
    <property type="match status" value="1"/>
</dbReference>
<dbReference type="PANTHER" id="PTHR47691:SF3">
    <property type="entry name" value="HTH-TYPE TRANSCRIPTIONAL REGULATOR RV0890C-RELATED"/>
    <property type="match status" value="1"/>
</dbReference>
<reference evidence="3" key="1">
    <citation type="journal article" date="2019" name="Int. J. Syst. Evol. Microbiol.">
        <title>The Global Catalogue of Microorganisms (GCM) 10K type strain sequencing project: providing services to taxonomists for standard genome sequencing and annotation.</title>
        <authorList>
            <consortium name="The Broad Institute Genomics Platform"/>
            <consortium name="The Broad Institute Genome Sequencing Center for Infectious Disease"/>
            <person name="Wu L."/>
            <person name="Ma J."/>
        </authorList>
    </citation>
    <scope>NUCLEOTIDE SEQUENCE [LARGE SCALE GENOMIC DNA]</scope>
    <source>
        <strain evidence="3">JCM 16014</strain>
    </source>
</reference>
<comment type="caution">
    <text evidence="2">The sequence shown here is derived from an EMBL/GenBank/DDBJ whole genome shotgun (WGS) entry which is preliminary data.</text>
</comment>
<dbReference type="PROSITE" id="PS50943">
    <property type="entry name" value="HTH_CROC1"/>
    <property type="match status" value="1"/>
</dbReference>
<organism evidence="2 3">
    <name type="scientific">Catenulispora yoronensis</name>
    <dbReference type="NCBI Taxonomy" id="450799"/>
    <lineage>
        <taxon>Bacteria</taxon>
        <taxon>Bacillati</taxon>
        <taxon>Actinomycetota</taxon>
        <taxon>Actinomycetes</taxon>
        <taxon>Catenulisporales</taxon>
        <taxon>Catenulisporaceae</taxon>
        <taxon>Catenulispora</taxon>
    </lineage>
</organism>
<evidence type="ECO:0000313" key="2">
    <source>
        <dbReference type="EMBL" id="GAA2051106.1"/>
    </source>
</evidence>
<dbReference type="PANTHER" id="PTHR47691">
    <property type="entry name" value="REGULATOR-RELATED"/>
    <property type="match status" value="1"/>
</dbReference>
<dbReference type="InterPro" id="IPR041664">
    <property type="entry name" value="AAA_16"/>
</dbReference>
<feature type="domain" description="HTH cro/C1-type" evidence="1">
    <location>
        <begin position="9"/>
        <end position="64"/>
    </location>
</feature>
<dbReference type="Pfam" id="PF13191">
    <property type="entry name" value="AAA_16"/>
    <property type="match status" value="1"/>
</dbReference>
<protein>
    <recommendedName>
        <fullName evidence="1">HTH cro/C1-type domain-containing protein</fullName>
    </recommendedName>
</protein>
<dbReference type="SUPFAM" id="SSF52540">
    <property type="entry name" value="P-loop containing nucleoside triphosphate hydrolases"/>
    <property type="match status" value="1"/>
</dbReference>
<proteinExistence type="predicted"/>
<dbReference type="InterPro" id="IPR010982">
    <property type="entry name" value="Lambda_DNA-bd_dom_sf"/>
</dbReference>
<evidence type="ECO:0000313" key="3">
    <source>
        <dbReference type="Proteomes" id="UP001500751"/>
    </source>
</evidence>
<accession>A0ABP5GMA0</accession>
<keyword evidence="3" id="KW-1185">Reference proteome</keyword>
<dbReference type="SUPFAM" id="SSF48452">
    <property type="entry name" value="TPR-like"/>
    <property type="match status" value="1"/>
</dbReference>
<dbReference type="InterPro" id="IPR011990">
    <property type="entry name" value="TPR-like_helical_dom_sf"/>
</dbReference>
<evidence type="ECO:0000259" key="1">
    <source>
        <dbReference type="PROSITE" id="PS50943"/>
    </source>
</evidence>
<dbReference type="EMBL" id="BAAAQN010000050">
    <property type="protein sequence ID" value="GAA2051106.1"/>
    <property type="molecule type" value="Genomic_DNA"/>
</dbReference>
<dbReference type="PRINTS" id="PR00364">
    <property type="entry name" value="DISEASERSIST"/>
</dbReference>
<sequence length="808" mass="87017">MEHTFAALLREERLAAGLTQEELAKRSGIAVRTISDLERGKFPSPRAQTVRMLADGLGLDGPRRDQRERLERAARGVPVGTAPAVMFSRVRIPPTPLIGREDDTIRVADLLSARLSTRLSRIVTLTGPGGVGKTRLAAAAAARASAGFADGVRDVDLVPLQDGDEMLREIAHRLTATTSNGTGNGTANAAISNATSDVADVTDLAARIGPSHLLLVLDNMEHLIEHADLIATLVAACPNLSVLVTSRIPLRVRGEQEYHVAPLPVPESGEESESASVELFTLHAARRRYGWRPTEPDLRHVRAICRALDGLPLAIELAAERIGSLDPGSIVDALATASGALHLLADGPRDLPHRQRSMAASVQWSYEQLPAPGQALLRALSVFPARWRLEAMVAVGGTHAALSVAELVDSHLVQIQEGPKGLTYGLSQPVREFAAEELEQHSEAGPAARRMTDYAVKLADQAEPHLTGPDQATWMDRLEDEHDTLRAALNRLIADEDGEQAIRLSGALWRFWYARGHIRSGRAWLRRALAVLDARDAGQLADPKEQPEAASLARALNGLASLESCLEETAAVPDLYRRAITLWERIGDTAGSSASRTNLGMYEQFYGSPAAARELYHRAAEDARTGGHDRGLGAALVNLGQLLTRAGEDAAAESALDEALEAFRRFGDVRAQADTLGCLAELALERSRPRQARKHAASARRLFGSLQDELGVNQTWEVTARCEAAEGDYAGAGERLSKVVARYEELAYPWGAAEAVTARAKFAAAGGDPDLAYVLATDAVRRWDAIEDSGDAGQEARKLLRALEDDEA</sequence>
<dbReference type="Proteomes" id="UP001500751">
    <property type="component" value="Unassembled WGS sequence"/>
</dbReference>
<dbReference type="InterPro" id="IPR027417">
    <property type="entry name" value="P-loop_NTPase"/>
</dbReference>
<dbReference type="SUPFAM" id="SSF47413">
    <property type="entry name" value="lambda repressor-like DNA-binding domains"/>
    <property type="match status" value="1"/>
</dbReference>
<dbReference type="Gene3D" id="1.25.40.10">
    <property type="entry name" value="Tetratricopeptide repeat domain"/>
    <property type="match status" value="1"/>
</dbReference>
<gene>
    <name evidence="2" type="ORF">GCM10009839_67430</name>
</gene>
<dbReference type="InterPro" id="IPR001387">
    <property type="entry name" value="Cro/C1-type_HTH"/>
</dbReference>
<dbReference type="Gene3D" id="1.10.260.40">
    <property type="entry name" value="lambda repressor-like DNA-binding domains"/>
    <property type="match status" value="1"/>
</dbReference>